<comment type="caution">
    <text evidence="1">The sequence shown here is derived from an EMBL/GenBank/DDBJ whole genome shotgun (WGS) entry which is preliminary data.</text>
</comment>
<organism evidence="1 2">
    <name type="scientific">Calderihabitans maritimus</name>
    <dbReference type="NCBI Taxonomy" id="1246530"/>
    <lineage>
        <taxon>Bacteria</taxon>
        <taxon>Bacillati</taxon>
        <taxon>Bacillota</taxon>
        <taxon>Clostridia</taxon>
        <taxon>Neomoorellales</taxon>
        <taxon>Calderihabitantaceae</taxon>
        <taxon>Calderihabitans</taxon>
    </lineage>
</organism>
<proteinExistence type="predicted"/>
<evidence type="ECO:0000313" key="1">
    <source>
        <dbReference type="EMBL" id="GAW94222.1"/>
    </source>
</evidence>
<dbReference type="Proteomes" id="UP000197032">
    <property type="component" value="Unassembled WGS sequence"/>
</dbReference>
<dbReference type="AlphaFoldDB" id="A0A1Z5HXH1"/>
<name>A0A1Z5HXH1_9FIRM</name>
<accession>A0A1Z5HXH1</accession>
<evidence type="ECO:0000313" key="2">
    <source>
        <dbReference type="Proteomes" id="UP000197032"/>
    </source>
</evidence>
<feature type="non-terminal residue" evidence="1">
    <location>
        <position position="37"/>
    </location>
</feature>
<reference evidence="2" key="1">
    <citation type="journal article" date="2017" name="Appl. Environ. Microbiol.">
        <title>Genomic Analysis of Calderihabitans maritimus KKC1, a Thermophilic, Hydrogenogenic, Carboxydotrophic Bacterium Isolated from Marine Sediment.</title>
        <authorList>
            <person name="Omae K."/>
            <person name="Yoneda Y."/>
            <person name="Fukuyama Y."/>
            <person name="Yoshida T."/>
            <person name="Sako Y."/>
        </authorList>
    </citation>
    <scope>NUCLEOTIDE SEQUENCE [LARGE SCALE GENOMIC DNA]</scope>
    <source>
        <strain evidence="2">KKC1</strain>
    </source>
</reference>
<keyword evidence="2" id="KW-1185">Reference proteome</keyword>
<sequence>MITGQATLTRLRKFIPRFSRIRPTASASITIRASAQR</sequence>
<protein>
    <submittedName>
        <fullName evidence="1">Uncharacterized protein</fullName>
    </submittedName>
</protein>
<dbReference type="EMBL" id="BDGJ01000205">
    <property type="protein sequence ID" value="GAW94222.1"/>
    <property type="molecule type" value="Genomic_DNA"/>
</dbReference>
<gene>
    <name evidence="1" type="ORF">KKC1_33340</name>
</gene>